<name>A0A8C1LGF8_CYPCA</name>
<dbReference type="PANTHER" id="PTHR11860:SF118">
    <property type="entry name" value="CMRF35-LIKE MOLECULE 3-RELATED"/>
    <property type="match status" value="1"/>
</dbReference>
<keyword evidence="3" id="KW-0472">Membrane</keyword>
<dbReference type="GO" id="GO:0004888">
    <property type="term" value="F:transmembrane signaling receptor activity"/>
    <property type="evidence" value="ECO:0007669"/>
    <property type="project" value="TreeGrafter"/>
</dbReference>
<comment type="subcellular location">
    <subcellularLocation>
        <location evidence="1">Membrane</location>
    </subcellularLocation>
</comment>
<evidence type="ECO:0000313" key="6">
    <source>
        <dbReference type="Ensembl" id="ENSCCRP00010061689.1"/>
    </source>
</evidence>
<evidence type="ECO:0000256" key="2">
    <source>
        <dbReference type="ARBA" id="ARBA00022692"/>
    </source>
</evidence>
<dbReference type="InterPro" id="IPR003599">
    <property type="entry name" value="Ig_sub"/>
</dbReference>
<sequence>CFNFISVQSYEYICVVLRCWFVVGVVSSISVTGYSGGGVNITCRYDRKYTDNAKYFCRGQWKTTCSDVIRTDMKNENKWVDSGRFSLFDYTRAALFTVTFRNLSEQDSGMYWCAADISWGKDSYTEVKLKVVTDLSETTSPPSSSSSSSSSSPPSSSPPSSSSSSPPSSSSSSPPPSSSSSSSFSLVRAPLITGVYITGCDYEEIKDTHKQLPTNPSDSSNAVYATAQLPTNPSDSSNAVYATAQLPTNPSDSSNTVYATAQLPTNPSDSSVYSTVQEASGDSQIFITSAEDLNYAVVNFQKKADCPDRVSLRNNQDYSEYAAVNHLTA</sequence>
<dbReference type="InterPro" id="IPR036179">
    <property type="entry name" value="Ig-like_dom_sf"/>
</dbReference>
<organism evidence="6 7">
    <name type="scientific">Cyprinus carpio</name>
    <name type="common">Common carp</name>
    <dbReference type="NCBI Taxonomy" id="7962"/>
    <lineage>
        <taxon>Eukaryota</taxon>
        <taxon>Metazoa</taxon>
        <taxon>Chordata</taxon>
        <taxon>Craniata</taxon>
        <taxon>Vertebrata</taxon>
        <taxon>Euteleostomi</taxon>
        <taxon>Actinopterygii</taxon>
        <taxon>Neopterygii</taxon>
        <taxon>Teleostei</taxon>
        <taxon>Ostariophysi</taxon>
        <taxon>Cypriniformes</taxon>
        <taxon>Cyprinidae</taxon>
        <taxon>Cyprininae</taxon>
        <taxon>Cyprinus</taxon>
    </lineage>
</organism>
<accession>A0A8C1LGF8</accession>
<dbReference type="InterPro" id="IPR013783">
    <property type="entry name" value="Ig-like_fold"/>
</dbReference>
<dbReference type="Proteomes" id="UP000694427">
    <property type="component" value="Unplaced"/>
</dbReference>
<protein>
    <recommendedName>
        <fullName evidence="5">Immunoglobulin domain-containing protein</fullName>
    </recommendedName>
</protein>
<feature type="compositionally biased region" description="Low complexity" evidence="4">
    <location>
        <begin position="140"/>
        <end position="183"/>
    </location>
</feature>
<reference evidence="6" key="2">
    <citation type="submission" date="2025-09" db="UniProtKB">
        <authorList>
            <consortium name="Ensembl"/>
        </authorList>
    </citation>
    <scope>IDENTIFICATION</scope>
</reference>
<dbReference type="SUPFAM" id="SSF48726">
    <property type="entry name" value="Immunoglobulin"/>
    <property type="match status" value="1"/>
</dbReference>
<dbReference type="Pfam" id="PF07686">
    <property type="entry name" value="V-set"/>
    <property type="match status" value="1"/>
</dbReference>
<dbReference type="InterPro" id="IPR013106">
    <property type="entry name" value="Ig_V-set"/>
</dbReference>
<feature type="region of interest" description="Disordered" evidence="4">
    <location>
        <begin position="135"/>
        <end position="184"/>
    </location>
</feature>
<keyword evidence="7" id="KW-1185">Reference proteome</keyword>
<evidence type="ECO:0000256" key="3">
    <source>
        <dbReference type="ARBA" id="ARBA00023136"/>
    </source>
</evidence>
<dbReference type="AlphaFoldDB" id="A0A8C1LGF8"/>
<dbReference type="CDD" id="cd05716">
    <property type="entry name" value="IgV_pIgR_like"/>
    <property type="match status" value="1"/>
</dbReference>
<dbReference type="Gene3D" id="2.60.40.10">
    <property type="entry name" value="Immunoglobulins"/>
    <property type="match status" value="1"/>
</dbReference>
<keyword evidence="2" id="KW-0812">Transmembrane</keyword>
<feature type="domain" description="Immunoglobulin" evidence="5">
    <location>
        <begin position="28"/>
        <end position="132"/>
    </location>
</feature>
<evidence type="ECO:0000256" key="1">
    <source>
        <dbReference type="ARBA" id="ARBA00004370"/>
    </source>
</evidence>
<proteinExistence type="predicted"/>
<dbReference type="InterPro" id="IPR050671">
    <property type="entry name" value="CD300_family_receptors"/>
</dbReference>
<dbReference type="GO" id="GO:0005886">
    <property type="term" value="C:plasma membrane"/>
    <property type="evidence" value="ECO:0007669"/>
    <property type="project" value="TreeGrafter"/>
</dbReference>
<evidence type="ECO:0000256" key="4">
    <source>
        <dbReference type="SAM" id="MobiDB-lite"/>
    </source>
</evidence>
<dbReference type="SMART" id="SM00409">
    <property type="entry name" value="IG"/>
    <property type="match status" value="1"/>
</dbReference>
<evidence type="ECO:0000313" key="7">
    <source>
        <dbReference type="Proteomes" id="UP000694427"/>
    </source>
</evidence>
<dbReference type="PANTHER" id="PTHR11860">
    <property type="entry name" value="POLYMERIC-IMMUNOGLOBULIN RECEPTOR"/>
    <property type="match status" value="1"/>
</dbReference>
<dbReference type="Ensembl" id="ENSCCRT00010067712.1">
    <property type="protein sequence ID" value="ENSCCRP00010061689.1"/>
    <property type="gene ID" value="ENSCCRG00010026240.1"/>
</dbReference>
<reference evidence="6" key="1">
    <citation type="submission" date="2025-08" db="UniProtKB">
        <authorList>
            <consortium name="Ensembl"/>
        </authorList>
    </citation>
    <scope>IDENTIFICATION</scope>
</reference>
<evidence type="ECO:0000259" key="5">
    <source>
        <dbReference type="SMART" id="SM00409"/>
    </source>
</evidence>